<keyword evidence="3" id="KW-1185">Reference proteome</keyword>
<organism evidence="2 3">
    <name type="scientific">Anas platyrhynchos</name>
    <name type="common">Mallard</name>
    <name type="synonym">Anas boschas</name>
    <dbReference type="NCBI Taxonomy" id="8839"/>
    <lineage>
        <taxon>Eukaryota</taxon>
        <taxon>Metazoa</taxon>
        <taxon>Chordata</taxon>
        <taxon>Craniata</taxon>
        <taxon>Vertebrata</taxon>
        <taxon>Euteleostomi</taxon>
        <taxon>Archelosauria</taxon>
        <taxon>Archosauria</taxon>
        <taxon>Dinosauria</taxon>
        <taxon>Saurischia</taxon>
        <taxon>Theropoda</taxon>
        <taxon>Coelurosauria</taxon>
        <taxon>Aves</taxon>
        <taxon>Neognathae</taxon>
        <taxon>Galloanserae</taxon>
        <taxon>Anseriformes</taxon>
        <taxon>Anatidae</taxon>
        <taxon>Anatinae</taxon>
        <taxon>Anas</taxon>
    </lineage>
</organism>
<proteinExistence type="predicted"/>
<name>R0M7B9_ANAPL</name>
<sequence length="184" mass="20839">MWRRTIKHSKNLSSSQVGKSQAGSSDPTSSSQAVLRGDMVANLCHTKETLNYYSLQIQGKEEFPRQLKQRQMNDVDLRTPKVQNDVESYQAFNVTICKRFNRFLDTRKHQSAGFAEVSSTLLVLKGCIQLNAQVYQKDQAPKCKVLFRKALASWHQDITAVYFKTLAYNVGKKFRATADIAGSL</sequence>
<dbReference type="AlphaFoldDB" id="R0M7B9"/>
<feature type="compositionally biased region" description="Basic residues" evidence="1">
    <location>
        <begin position="1"/>
        <end position="10"/>
    </location>
</feature>
<accession>R0M7B9</accession>
<evidence type="ECO:0000256" key="1">
    <source>
        <dbReference type="SAM" id="MobiDB-lite"/>
    </source>
</evidence>
<reference evidence="3" key="1">
    <citation type="journal article" date="2013" name="Nat. Genet.">
        <title>The duck genome and transcriptome provide insight into an avian influenza virus reservoir species.</title>
        <authorList>
            <person name="Huang Y."/>
            <person name="Li Y."/>
            <person name="Burt D.W."/>
            <person name="Chen H."/>
            <person name="Zhang Y."/>
            <person name="Qian W."/>
            <person name="Kim H."/>
            <person name="Gan S."/>
            <person name="Zhao Y."/>
            <person name="Li J."/>
            <person name="Yi K."/>
            <person name="Feng H."/>
            <person name="Zhu P."/>
            <person name="Li B."/>
            <person name="Liu Q."/>
            <person name="Fairley S."/>
            <person name="Magor K.E."/>
            <person name="Du Z."/>
            <person name="Hu X."/>
            <person name="Goodman L."/>
            <person name="Tafer H."/>
            <person name="Vignal A."/>
            <person name="Lee T."/>
            <person name="Kim K.W."/>
            <person name="Sheng Z."/>
            <person name="An Y."/>
            <person name="Searle S."/>
            <person name="Herrero J."/>
            <person name="Groenen M.A."/>
            <person name="Crooijmans R.P."/>
            <person name="Faraut T."/>
            <person name="Cai Q."/>
            <person name="Webster R.G."/>
            <person name="Aldridge J.R."/>
            <person name="Warren W.C."/>
            <person name="Bartschat S."/>
            <person name="Kehr S."/>
            <person name="Marz M."/>
            <person name="Stadler P.F."/>
            <person name="Smith J."/>
            <person name="Kraus R.H."/>
            <person name="Zhao Y."/>
            <person name="Ren L."/>
            <person name="Fei J."/>
            <person name="Morisson M."/>
            <person name="Kaiser P."/>
            <person name="Griffin D.K."/>
            <person name="Rao M."/>
            <person name="Pitel F."/>
            <person name="Wang J."/>
            <person name="Li N."/>
        </authorList>
    </citation>
    <scope>NUCLEOTIDE SEQUENCE [LARGE SCALE GENOMIC DNA]</scope>
</reference>
<feature type="compositionally biased region" description="Polar residues" evidence="1">
    <location>
        <begin position="11"/>
        <end position="32"/>
    </location>
</feature>
<feature type="region of interest" description="Disordered" evidence="1">
    <location>
        <begin position="1"/>
        <end position="32"/>
    </location>
</feature>
<evidence type="ECO:0000313" key="3">
    <source>
        <dbReference type="Proteomes" id="UP000296049"/>
    </source>
</evidence>
<dbReference type="Proteomes" id="UP000296049">
    <property type="component" value="Unassembled WGS sequence"/>
</dbReference>
<evidence type="ECO:0000313" key="2">
    <source>
        <dbReference type="EMBL" id="EOB08588.1"/>
    </source>
</evidence>
<dbReference type="EMBL" id="KB742435">
    <property type="protein sequence ID" value="EOB08588.1"/>
    <property type="molecule type" value="Genomic_DNA"/>
</dbReference>
<protein>
    <submittedName>
        <fullName evidence="2">Uncharacterized protein</fullName>
    </submittedName>
</protein>
<gene>
    <name evidence="2" type="ORF">Anapl_05865</name>
</gene>